<evidence type="ECO:0000313" key="8">
    <source>
        <dbReference type="EMBL" id="RSM05378.1"/>
    </source>
</evidence>
<dbReference type="SMART" id="SM00066">
    <property type="entry name" value="GAL4"/>
    <property type="match status" value="1"/>
</dbReference>
<dbReference type="PROSITE" id="PS00463">
    <property type="entry name" value="ZN2_CY6_FUNGAL_1"/>
    <property type="match status" value="1"/>
</dbReference>
<dbReference type="AlphaFoldDB" id="A0A428TTJ1"/>
<dbReference type="InterPro" id="IPR051089">
    <property type="entry name" value="prtT"/>
</dbReference>
<proteinExistence type="predicted"/>
<dbReference type="CDD" id="cd00067">
    <property type="entry name" value="GAL4"/>
    <property type="match status" value="1"/>
</dbReference>
<name>A0A428TTJ1_9HYPO</name>
<evidence type="ECO:0000256" key="4">
    <source>
        <dbReference type="ARBA" id="ARBA00023125"/>
    </source>
</evidence>
<organism evidence="8 9">
    <name type="scientific">Fusarium ambrosium</name>
    <dbReference type="NCBI Taxonomy" id="131363"/>
    <lineage>
        <taxon>Eukaryota</taxon>
        <taxon>Fungi</taxon>
        <taxon>Dikarya</taxon>
        <taxon>Ascomycota</taxon>
        <taxon>Pezizomycotina</taxon>
        <taxon>Sordariomycetes</taxon>
        <taxon>Hypocreomycetidae</taxon>
        <taxon>Hypocreales</taxon>
        <taxon>Nectriaceae</taxon>
        <taxon>Fusarium</taxon>
        <taxon>Fusarium solani species complex</taxon>
    </lineage>
</organism>
<accession>A0A428TTJ1</accession>
<keyword evidence="6" id="KW-0539">Nucleus</keyword>
<dbReference type="GO" id="GO:0008270">
    <property type="term" value="F:zinc ion binding"/>
    <property type="evidence" value="ECO:0007669"/>
    <property type="project" value="InterPro"/>
</dbReference>
<evidence type="ECO:0000256" key="5">
    <source>
        <dbReference type="ARBA" id="ARBA00023163"/>
    </source>
</evidence>
<dbReference type="InterPro" id="IPR007219">
    <property type="entry name" value="XnlR_reg_dom"/>
</dbReference>
<dbReference type="CDD" id="cd12148">
    <property type="entry name" value="fungal_TF_MHR"/>
    <property type="match status" value="1"/>
</dbReference>
<evidence type="ECO:0000256" key="3">
    <source>
        <dbReference type="ARBA" id="ARBA00023015"/>
    </source>
</evidence>
<evidence type="ECO:0000313" key="9">
    <source>
        <dbReference type="Proteomes" id="UP000288429"/>
    </source>
</evidence>
<keyword evidence="3" id="KW-0805">Transcription regulation</keyword>
<dbReference type="GO" id="GO:0006351">
    <property type="term" value="P:DNA-templated transcription"/>
    <property type="evidence" value="ECO:0007669"/>
    <property type="project" value="InterPro"/>
</dbReference>
<reference evidence="8 9" key="1">
    <citation type="submission" date="2017-06" db="EMBL/GenBank/DDBJ databases">
        <title>Cmopartive genomic analysis of Ambrosia Fusariam Clade fungi.</title>
        <authorList>
            <person name="Stajich J.E."/>
            <person name="Carrillo J."/>
            <person name="Kijimoto T."/>
            <person name="Eskalen A."/>
            <person name="O'Donnell K."/>
            <person name="Kasson M."/>
        </authorList>
    </citation>
    <scope>NUCLEOTIDE SEQUENCE [LARGE SCALE GENOMIC DNA]</scope>
    <source>
        <strain evidence="8 9">NRRL 20438</strain>
    </source>
</reference>
<keyword evidence="4" id="KW-0238">DNA-binding</keyword>
<keyword evidence="5" id="KW-0804">Transcription</keyword>
<feature type="domain" description="Zn(2)-C6 fungal-type" evidence="7">
    <location>
        <begin position="6"/>
        <end position="39"/>
    </location>
</feature>
<keyword evidence="9" id="KW-1185">Reference proteome</keyword>
<dbReference type="GO" id="GO:0005634">
    <property type="term" value="C:nucleus"/>
    <property type="evidence" value="ECO:0007669"/>
    <property type="project" value="UniProtKB-SubCell"/>
</dbReference>
<dbReference type="PANTHER" id="PTHR31845">
    <property type="entry name" value="FINGER DOMAIN PROTEIN, PUTATIVE-RELATED"/>
    <property type="match status" value="1"/>
</dbReference>
<comment type="subcellular location">
    <subcellularLocation>
        <location evidence="1">Nucleus</location>
    </subcellularLocation>
</comment>
<dbReference type="PROSITE" id="PS50048">
    <property type="entry name" value="ZN2_CY6_FUNGAL_2"/>
    <property type="match status" value="1"/>
</dbReference>
<dbReference type="PANTHER" id="PTHR31845:SF17">
    <property type="entry name" value="ZN(II)2CYS6 TRANSCRIPTION FACTOR (EUROFUNG)"/>
    <property type="match status" value="1"/>
</dbReference>
<dbReference type="SUPFAM" id="SSF57701">
    <property type="entry name" value="Zn2/Cys6 DNA-binding domain"/>
    <property type="match status" value="1"/>
</dbReference>
<dbReference type="EMBL" id="NIZV01000139">
    <property type="protein sequence ID" value="RSM05378.1"/>
    <property type="molecule type" value="Genomic_DNA"/>
</dbReference>
<dbReference type="SMART" id="SM00906">
    <property type="entry name" value="Fungal_trans"/>
    <property type="match status" value="1"/>
</dbReference>
<comment type="caution">
    <text evidence="8">The sequence shown here is derived from an EMBL/GenBank/DDBJ whole genome shotgun (WGS) entry which is preliminary data.</text>
</comment>
<keyword evidence="2" id="KW-0479">Metal-binding</keyword>
<gene>
    <name evidence="8" type="ORF">CDV31_009616</name>
</gene>
<evidence type="ECO:0000256" key="1">
    <source>
        <dbReference type="ARBA" id="ARBA00004123"/>
    </source>
</evidence>
<dbReference type="GO" id="GO:0000981">
    <property type="term" value="F:DNA-binding transcription factor activity, RNA polymerase II-specific"/>
    <property type="evidence" value="ECO:0007669"/>
    <property type="project" value="InterPro"/>
</dbReference>
<dbReference type="Pfam" id="PF04082">
    <property type="entry name" value="Fungal_trans"/>
    <property type="match status" value="1"/>
</dbReference>
<dbReference type="GO" id="GO:0000976">
    <property type="term" value="F:transcription cis-regulatory region binding"/>
    <property type="evidence" value="ECO:0007669"/>
    <property type="project" value="TreeGrafter"/>
</dbReference>
<dbReference type="Proteomes" id="UP000288429">
    <property type="component" value="Unassembled WGS sequence"/>
</dbReference>
<evidence type="ECO:0000256" key="2">
    <source>
        <dbReference type="ARBA" id="ARBA00022723"/>
    </source>
</evidence>
<dbReference type="Gene3D" id="4.10.240.10">
    <property type="entry name" value="Zn(2)-C6 fungal-type DNA-binding domain"/>
    <property type="match status" value="1"/>
</dbReference>
<protein>
    <recommendedName>
        <fullName evidence="7">Zn(2)-C6 fungal-type domain-containing protein</fullName>
    </recommendedName>
</protein>
<evidence type="ECO:0000256" key="6">
    <source>
        <dbReference type="ARBA" id="ARBA00023242"/>
    </source>
</evidence>
<dbReference type="InterPro" id="IPR036864">
    <property type="entry name" value="Zn2-C6_fun-type_DNA-bd_sf"/>
</dbReference>
<evidence type="ECO:0000259" key="7">
    <source>
        <dbReference type="PROSITE" id="PS50048"/>
    </source>
</evidence>
<sequence length="612" mass="68133">MQSTNACLACRKVKMKCCPSSPGTTKCDRCARKSLDCVFRKHHRGRKPGTKISKSRRTIVMAESPLSPDAVADDDSPVPVEQDNLQPSGLLNIEAVKGRFSLRNILSASDELDEPLVSLSDPDEDPIHLGLVNSSIAKSLFDSFMAVLNPYICQLDPILHTFPHVRQKSAFLFSAILTASAKAFNPVLYEKLYNHAQDLFTKSFRHGTKSTETVQAILILTYWKELQDGRAWTSVGHAIRLCFDMGWHRLAPYSPQKQASGTESTRRALRNIERTWYVLFVYDRSISLQTGKPWMIACDDFIESIEAWSNDPIASANDLLLGSFVTLRLVTSAAFTILIPRPHRPKPTANDVEPLISLLSDRIDRWENRWTQAIEAKTETEEQSCCHQFLIRFYGTHLRLQLHSLPLQGMLASGESDVTLHLDTMMVAYRSAMSMLHLISQYAVHLYFAQDSIHVMTAYSAAFLVKILLSVPSLVTEQVACDTIQAIQSAAEAFSKQSGTANCSCALQARFLTKVAAKLIEHRSGRNLCNVNSASDPQCPPVAPQDGEALEGEPGLMSELFPNDNPLNYLDPINSEMSLFQGGLDFPFEGDQVWAELFASVGLMTQDEVFIP</sequence>
<dbReference type="InterPro" id="IPR001138">
    <property type="entry name" value="Zn2Cys6_DnaBD"/>
</dbReference>